<protein>
    <submittedName>
        <fullName evidence="3">Uncharacterized protein</fullName>
    </submittedName>
</protein>
<gene>
    <name evidence="3" type="ORF">JAAARDRAFT_198255</name>
</gene>
<keyword evidence="4" id="KW-1185">Reference proteome</keyword>
<proteinExistence type="predicted"/>
<keyword evidence="2" id="KW-1133">Transmembrane helix</keyword>
<feature type="transmembrane region" description="Helical" evidence="2">
    <location>
        <begin position="20"/>
        <end position="40"/>
    </location>
</feature>
<sequence length="295" mass="32860">MLDMVKYPMFSLASKDEHGVVTLLVLTVIILALVAIFCSVPHAPPSLPVPGYARATSRSVFDYLVKTQVQRLKPRNPKPGRNTVGKEYSFADIKGVHPWADFTFDDIMQSPMPSTSLAPWCHVNHRHARGASPTKRHFISGGTARQMGSGLPDRAGRPSDDTLDLNDSPNRAPGEIKVSWKWKAKWIHKLPEEFEGVQYRQVLSQELCYMRCHGTRDGYVLTHKELICLRRRPGAPGHLDVSAPIPMHAYCDQLSASAGPMRDGVFPHATGQLTVLLGLWYIHMLASDDSGWCLK</sequence>
<dbReference type="EMBL" id="KL197740">
    <property type="protein sequence ID" value="KDQ52337.1"/>
    <property type="molecule type" value="Genomic_DNA"/>
</dbReference>
<dbReference type="Proteomes" id="UP000027265">
    <property type="component" value="Unassembled WGS sequence"/>
</dbReference>
<organism evidence="3 4">
    <name type="scientific">Jaapia argillacea MUCL 33604</name>
    <dbReference type="NCBI Taxonomy" id="933084"/>
    <lineage>
        <taxon>Eukaryota</taxon>
        <taxon>Fungi</taxon>
        <taxon>Dikarya</taxon>
        <taxon>Basidiomycota</taxon>
        <taxon>Agaricomycotina</taxon>
        <taxon>Agaricomycetes</taxon>
        <taxon>Agaricomycetidae</taxon>
        <taxon>Jaapiales</taxon>
        <taxon>Jaapiaceae</taxon>
        <taxon>Jaapia</taxon>
    </lineage>
</organism>
<dbReference type="AlphaFoldDB" id="A0A067PM70"/>
<evidence type="ECO:0000256" key="1">
    <source>
        <dbReference type="SAM" id="MobiDB-lite"/>
    </source>
</evidence>
<evidence type="ECO:0000313" key="4">
    <source>
        <dbReference type="Proteomes" id="UP000027265"/>
    </source>
</evidence>
<keyword evidence="2" id="KW-0472">Membrane</keyword>
<evidence type="ECO:0000313" key="3">
    <source>
        <dbReference type="EMBL" id="KDQ52337.1"/>
    </source>
</evidence>
<keyword evidence="2" id="KW-0812">Transmembrane</keyword>
<name>A0A067PM70_9AGAM</name>
<reference evidence="4" key="1">
    <citation type="journal article" date="2014" name="Proc. Natl. Acad. Sci. U.S.A.">
        <title>Extensive sampling of basidiomycete genomes demonstrates inadequacy of the white-rot/brown-rot paradigm for wood decay fungi.</title>
        <authorList>
            <person name="Riley R."/>
            <person name="Salamov A.A."/>
            <person name="Brown D.W."/>
            <person name="Nagy L.G."/>
            <person name="Floudas D."/>
            <person name="Held B.W."/>
            <person name="Levasseur A."/>
            <person name="Lombard V."/>
            <person name="Morin E."/>
            <person name="Otillar R."/>
            <person name="Lindquist E.A."/>
            <person name="Sun H."/>
            <person name="LaButti K.M."/>
            <person name="Schmutz J."/>
            <person name="Jabbour D."/>
            <person name="Luo H."/>
            <person name="Baker S.E."/>
            <person name="Pisabarro A.G."/>
            <person name="Walton J.D."/>
            <person name="Blanchette R.A."/>
            <person name="Henrissat B."/>
            <person name="Martin F."/>
            <person name="Cullen D."/>
            <person name="Hibbett D.S."/>
            <person name="Grigoriev I.V."/>
        </authorList>
    </citation>
    <scope>NUCLEOTIDE SEQUENCE [LARGE SCALE GENOMIC DNA]</scope>
    <source>
        <strain evidence="4">MUCL 33604</strain>
    </source>
</reference>
<evidence type="ECO:0000256" key="2">
    <source>
        <dbReference type="SAM" id="Phobius"/>
    </source>
</evidence>
<accession>A0A067PM70</accession>
<dbReference type="InParanoid" id="A0A067PM70"/>
<dbReference type="OrthoDB" id="4367324at2759"/>
<dbReference type="STRING" id="933084.A0A067PM70"/>
<dbReference type="HOGENOM" id="CLU_093534_0_0_1"/>
<feature type="region of interest" description="Disordered" evidence="1">
    <location>
        <begin position="131"/>
        <end position="170"/>
    </location>
</feature>